<dbReference type="Proteomes" id="UP000249091">
    <property type="component" value="Chromosome 1"/>
</dbReference>
<dbReference type="KEGG" id="rcr:NCTC10994_02358"/>
<dbReference type="EMBL" id="LS483468">
    <property type="protein sequence ID" value="SQI32892.1"/>
    <property type="molecule type" value="Genomic_DNA"/>
</dbReference>
<evidence type="ECO:0000313" key="1">
    <source>
        <dbReference type="EMBL" id="SQI32892.1"/>
    </source>
</evidence>
<keyword evidence="2" id="KW-1185">Reference proteome</keyword>
<evidence type="ECO:0000313" key="2">
    <source>
        <dbReference type="Proteomes" id="UP000249091"/>
    </source>
</evidence>
<accession>A0A2X4UEG2</accession>
<name>A0A2X4UEG2_9NOCA</name>
<dbReference type="AlphaFoldDB" id="A0A2X4UEG2"/>
<organism evidence="1 2">
    <name type="scientific">Rhodococcus coprophilus</name>
    <dbReference type="NCBI Taxonomy" id="38310"/>
    <lineage>
        <taxon>Bacteria</taxon>
        <taxon>Bacillati</taxon>
        <taxon>Actinomycetota</taxon>
        <taxon>Actinomycetes</taxon>
        <taxon>Mycobacteriales</taxon>
        <taxon>Nocardiaceae</taxon>
        <taxon>Rhodococcus</taxon>
    </lineage>
</organism>
<protein>
    <submittedName>
        <fullName evidence="1">Uncharacterized protein</fullName>
    </submittedName>
</protein>
<proteinExistence type="predicted"/>
<reference evidence="1 2" key="1">
    <citation type="submission" date="2018-06" db="EMBL/GenBank/DDBJ databases">
        <authorList>
            <consortium name="Pathogen Informatics"/>
            <person name="Doyle S."/>
        </authorList>
    </citation>
    <scope>NUCLEOTIDE SEQUENCE [LARGE SCALE GENOMIC DNA]</scope>
    <source>
        <strain evidence="1 2">NCTC10994</strain>
    </source>
</reference>
<gene>
    <name evidence="1" type="ORF">NCTC10994_02358</name>
</gene>
<sequence>MPRKNYTLRRPRRGHPELNVKQLLSVLKTNRKEMRDGSRNR</sequence>